<evidence type="ECO:0000256" key="2">
    <source>
        <dbReference type="ARBA" id="ARBA00022771"/>
    </source>
</evidence>
<dbReference type="Proteomes" id="UP000183567">
    <property type="component" value="Unassembled WGS sequence"/>
</dbReference>
<proteinExistence type="predicted"/>
<dbReference type="AlphaFoldDB" id="A0A1J8QF70"/>
<organism evidence="8 9">
    <name type="scientific">Rhizopogon vesiculosus</name>
    <dbReference type="NCBI Taxonomy" id="180088"/>
    <lineage>
        <taxon>Eukaryota</taxon>
        <taxon>Fungi</taxon>
        <taxon>Dikarya</taxon>
        <taxon>Basidiomycota</taxon>
        <taxon>Agaricomycotina</taxon>
        <taxon>Agaricomycetes</taxon>
        <taxon>Agaricomycetidae</taxon>
        <taxon>Boletales</taxon>
        <taxon>Suillineae</taxon>
        <taxon>Rhizopogonaceae</taxon>
        <taxon>Rhizopogon</taxon>
    </lineage>
</organism>
<evidence type="ECO:0000256" key="1">
    <source>
        <dbReference type="ARBA" id="ARBA00022723"/>
    </source>
</evidence>
<evidence type="ECO:0000313" key="9">
    <source>
        <dbReference type="Proteomes" id="UP000183567"/>
    </source>
</evidence>
<keyword evidence="5" id="KW-0175">Coiled coil</keyword>
<feature type="region of interest" description="Disordered" evidence="6">
    <location>
        <begin position="411"/>
        <end position="446"/>
    </location>
</feature>
<dbReference type="InterPro" id="IPR018957">
    <property type="entry name" value="Znf_C3HC4_RING-type"/>
</dbReference>
<keyword evidence="3" id="KW-0862">Zinc</keyword>
<accession>A0A1J8QF70</accession>
<keyword evidence="1" id="KW-0479">Metal-binding</keyword>
<evidence type="ECO:0000256" key="3">
    <source>
        <dbReference type="ARBA" id="ARBA00022833"/>
    </source>
</evidence>
<dbReference type="PROSITE" id="PS00518">
    <property type="entry name" value="ZF_RING_1"/>
    <property type="match status" value="1"/>
</dbReference>
<feature type="domain" description="RING-type" evidence="7">
    <location>
        <begin position="8"/>
        <end position="50"/>
    </location>
</feature>
<keyword evidence="2 4" id="KW-0863">Zinc-finger</keyword>
<dbReference type="Gene3D" id="3.30.40.10">
    <property type="entry name" value="Zinc/RING finger domain, C3HC4 (zinc finger)"/>
    <property type="match status" value="1"/>
</dbReference>
<dbReference type="EMBL" id="LVVM01006436">
    <property type="protein sequence ID" value="OJA08066.1"/>
    <property type="molecule type" value="Genomic_DNA"/>
</dbReference>
<feature type="compositionally biased region" description="Basic and acidic residues" evidence="6">
    <location>
        <begin position="336"/>
        <end position="349"/>
    </location>
</feature>
<feature type="coiled-coil region" evidence="5">
    <location>
        <begin position="131"/>
        <end position="200"/>
    </location>
</feature>
<gene>
    <name evidence="8" type="ORF">AZE42_02243</name>
</gene>
<dbReference type="OrthoDB" id="6105938at2759"/>
<dbReference type="Pfam" id="PF00097">
    <property type="entry name" value="zf-C3HC4"/>
    <property type="match status" value="1"/>
</dbReference>
<sequence>MDELLIDCSIHLDGVPLKDVRTFKCGHGFCKTCVETLFAGPPPFKCPTCRKRISRKDGLQIFLNPHRPPTQSGTQSARRASDIDIDLTVSDDEDSAVERVSNRRKRTREHDGMLHRLHQLQQQVLAVNEEQGALKIDYRKLQQEYAALEAQHAALKGDYTALESQHNKAQRIFTELQKKYDAAASEAQQWRESCQKARADTSAARKENKTQADKMAELADRERDFRHRAHANKLASDKYKRKCDALRQKLENLQRIQHIAENPEDQSLLVVDRDAPDILEHAVDEDLLDEVRGDGLDVDSDYADDSGKENEDEGEELQPGPSHGRWLRGRQATESLDDRERPLPEDRPRPAVLFTSEWNLARDSTEYKRVHDTKKRKNQEDAVIGARSSKLVKVAPTWGKVRANEEKDNTRLRPLSSPKNMLLDRSPFARIPPAPKSKSALPLNLDSRGHLKGTVVLGSRRKFDKTS</sequence>
<name>A0A1J8QF70_9AGAM</name>
<dbReference type="SUPFAM" id="SSF57850">
    <property type="entry name" value="RING/U-box"/>
    <property type="match status" value="1"/>
</dbReference>
<evidence type="ECO:0000313" key="8">
    <source>
        <dbReference type="EMBL" id="OJA08066.1"/>
    </source>
</evidence>
<comment type="caution">
    <text evidence="8">The sequence shown here is derived from an EMBL/GenBank/DDBJ whole genome shotgun (WGS) entry which is preliminary data.</text>
</comment>
<feature type="compositionally biased region" description="Acidic residues" evidence="6">
    <location>
        <begin position="296"/>
        <end position="316"/>
    </location>
</feature>
<dbReference type="InterPro" id="IPR017907">
    <property type="entry name" value="Znf_RING_CS"/>
</dbReference>
<keyword evidence="9" id="KW-1185">Reference proteome</keyword>
<evidence type="ECO:0000256" key="6">
    <source>
        <dbReference type="SAM" id="MobiDB-lite"/>
    </source>
</evidence>
<feature type="region of interest" description="Disordered" evidence="6">
    <location>
        <begin position="290"/>
        <end position="350"/>
    </location>
</feature>
<dbReference type="STRING" id="180088.A0A1J8QF70"/>
<dbReference type="InterPro" id="IPR013083">
    <property type="entry name" value="Znf_RING/FYVE/PHD"/>
</dbReference>
<evidence type="ECO:0000256" key="5">
    <source>
        <dbReference type="SAM" id="Coils"/>
    </source>
</evidence>
<dbReference type="SMART" id="SM00184">
    <property type="entry name" value="RING"/>
    <property type="match status" value="1"/>
</dbReference>
<protein>
    <recommendedName>
        <fullName evidence="7">RING-type domain-containing protein</fullName>
    </recommendedName>
</protein>
<dbReference type="GO" id="GO:0008270">
    <property type="term" value="F:zinc ion binding"/>
    <property type="evidence" value="ECO:0007669"/>
    <property type="project" value="UniProtKB-KW"/>
</dbReference>
<evidence type="ECO:0000256" key="4">
    <source>
        <dbReference type="PROSITE-ProRule" id="PRU00175"/>
    </source>
</evidence>
<dbReference type="PROSITE" id="PS50089">
    <property type="entry name" value="ZF_RING_2"/>
    <property type="match status" value="1"/>
</dbReference>
<evidence type="ECO:0000259" key="7">
    <source>
        <dbReference type="PROSITE" id="PS50089"/>
    </source>
</evidence>
<reference evidence="8 9" key="1">
    <citation type="submission" date="2016-03" db="EMBL/GenBank/DDBJ databases">
        <title>Comparative genomics of the ectomycorrhizal sister species Rhizopogon vinicolor and Rhizopogon vesiculosus (Basidiomycota: Boletales) reveals a divergence of the mating type B locus.</title>
        <authorList>
            <person name="Mujic A.B."/>
            <person name="Kuo A."/>
            <person name="Tritt A."/>
            <person name="Lipzen A."/>
            <person name="Chen C."/>
            <person name="Johnson J."/>
            <person name="Sharma A."/>
            <person name="Barry K."/>
            <person name="Grigoriev I.V."/>
            <person name="Spatafora J.W."/>
        </authorList>
    </citation>
    <scope>NUCLEOTIDE SEQUENCE [LARGE SCALE GENOMIC DNA]</scope>
    <source>
        <strain evidence="8 9">AM-OR11-056</strain>
    </source>
</reference>
<dbReference type="InterPro" id="IPR001841">
    <property type="entry name" value="Znf_RING"/>
</dbReference>